<dbReference type="GeneID" id="57489684"/>
<feature type="region of interest" description="Disordered" evidence="1">
    <location>
        <begin position="34"/>
        <end position="57"/>
    </location>
</feature>
<sequence length="57" mass="5737">MTKFLVPGVASAVIGAVLGAGVIFGVTAAASDNTRPEIDRSGNADSSVLNQVEYGSR</sequence>
<dbReference type="RefSeq" id="WP_003945488.1">
    <property type="nucleotide sequence ID" value="NZ_AP023172.1"/>
</dbReference>
<dbReference type="Pfam" id="PF11021">
    <property type="entry name" value="DUF2613"/>
    <property type="match status" value="1"/>
</dbReference>
<dbReference type="AlphaFoldDB" id="A0A1C4F358"/>
<dbReference type="EMBL" id="NOVD01000002">
    <property type="protein sequence ID" value="PCK28493.1"/>
    <property type="molecule type" value="Genomic_DNA"/>
</dbReference>
<dbReference type="Proteomes" id="UP000230886">
    <property type="component" value="Unassembled WGS sequence"/>
</dbReference>
<dbReference type="Proteomes" id="UP001217325">
    <property type="component" value="Unassembled WGS sequence"/>
</dbReference>
<name>A0A1C4F358_RHOSG</name>
<comment type="caution">
    <text evidence="3">The sequence shown here is derived from an EMBL/GenBank/DDBJ whole genome shotgun (WGS) entry which is preliminary data.</text>
</comment>
<accession>A0A1X0LRJ3</accession>
<gene>
    <name evidence="3" type="ORF">CHR55_03965</name>
    <name evidence="2" type="ORF">PXH69_02630</name>
</gene>
<dbReference type="InterPro" id="IPR022566">
    <property type="entry name" value="DUF2613"/>
</dbReference>
<organism evidence="3 4">
    <name type="scientific">Rhodococcus qingshengii</name>
    <dbReference type="NCBI Taxonomy" id="334542"/>
    <lineage>
        <taxon>Bacteria</taxon>
        <taxon>Bacillati</taxon>
        <taxon>Actinomycetota</taxon>
        <taxon>Actinomycetes</taxon>
        <taxon>Mycobacteriales</taxon>
        <taxon>Nocardiaceae</taxon>
        <taxon>Rhodococcus</taxon>
        <taxon>Rhodococcus erythropolis group</taxon>
    </lineage>
</organism>
<proteinExistence type="predicted"/>
<evidence type="ECO:0000313" key="2">
    <source>
        <dbReference type="EMBL" id="MDE8643828.1"/>
    </source>
</evidence>
<evidence type="ECO:0000313" key="4">
    <source>
        <dbReference type="Proteomes" id="UP000230886"/>
    </source>
</evidence>
<evidence type="ECO:0000256" key="1">
    <source>
        <dbReference type="SAM" id="MobiDB-lite"/>
    </source>
</evidence>
<reference evidence="3 4" key="1">
    <citation type="submission" date="2017-07" db="EMBL/GenBank/DDBJ databases">
        <title>Draft sequence of Rhodococcus enclensis 23b-28.</title>
        <authorList>
            <person name="Besaury L."/>
            <person name="Sancelme M."/>
            <person name="Amato P."/>
            <person name="Lallement A."/>
            <person name="Delort A.-M."/>
        </authorList>
    </citation>
    <scope>NUCLEOTIDE SEQUENCE [LARGE SCALE GENOMIC DNA]</scope>
    <source>
        <strain evidence="3 4">23b-28</strain>
    </source>
</reference>
<protein>
    <submittedName>
        <fullName evidence="3">DUF2613 domain-containing protein</fullName>
    </submittedName>
</protein>
<accession>A0A1C4F358</accession>
<reference evidence="2" key="2">
    <citation type="submission" date="2023-02" db="EMBL/GenBank/DDBJ databases">
        <title>A novel hydrolase synthesized by Rhodococcus erythropolis HQ is responsible for the detoxification of Zearalenone.</title>
        <authorList>
            <person name="Hu J."/>
            <person name="Xu J."/>
        </authorList>
    </citation>
    <scope>NUCLEOTIDE SEQUENCE</scope>
    <source>
        <strain evidence="2">HQ</strain>
    </source>
</reference>
<evidence type="ECO:0000313" key="3">
    <source>
        <dbReference type="EMBL" id="PCK28493.1"/>
    </source>
</evidence>
<dbReference type="EMBL" id="JARDXE010000001">
    <property type="protein sequence ID" value="MDE8643828.1"/>
    <property type="molecule type" value="Genomic_DNA"/>
</dbReference>